<dbReference type="EMBL" id="JAVDXU010000001">
    <property type="protein sequence ID" value="MDR7267798.1"/>
    <property type="molecule type" value="Genomic_DNA"/>
</dbReference>
<dbReference type="Gene3D" id="1.25.40.10">
    <property type="entry name" value="Tetratricopeptide repeat domain"/>
    <property type="match status" value="1"/>
</dbReference>
<comment type="caution">
    <text evidence="2">The sequence shown here is derived from an EMBL/GenBank/DDBJ whole genome shotgun (WGS) entry which is preliminary data.</text>
</comment>
<evidence type="ECO:0000313" key="3">
    <source>
        <dbReference type="Proteomes" id="UP001180453"/>
    </source>
</evidence>
<evidence type="ECO:0000313" key="2">
    <source>
        <dbReference type="EMBL" id="MDR7267798.1"/>
    </source>
</evidence>
<name>A0ABU1YG15_ROSSA</name>
<proteinExistence type="predicted"/>
<reference evidence="2 3" key="1">
    <citation type="submission" date="2023-07" db="EMBL/GenBank/DDBJ databases">
        <title>Sorghum-associated microbial communities from plants grown in Nebraska, USA.</title>
        <authorList>
            <person name="Schachtman D."/>
        </authorList>
    </citation>
    <scope>NUCLEOTIDE SEQUENCE [LARGE SCALE GENOMIC DNA]</scope>
    <source>
        <strain evidence="2 3">BE314</strain>
    </source>
</reference>
<dbReference type="SUPFAM" id="SSF48452">
    <property type="entry name" value="TPR-like"/>
    <property type="match status" value="1"/>
</dbReference>
<feature type="chain" id="PRO_5045294332" evidence="1">
    <location>
        <begin position="22"/>
        <end position="163"/>
    </location>
</feature>
<sequence>MKSLQALTLCAAALLAQLAQAADTMAPAPAPAPAAAANPLAAARTLIDARQWAAALTELRRVDDAGNADWNNLMGYVLRKSGNADLAASERHYDAALRIDPHHRNALEYSGELYLMKGELAKAQARLSTLAAECKAGCQQYNELKEAITRYQANGNKYLAQGW</sequence>
<evidence type="ECO:0000256" key="1">
    <source>
        <dbReference type="SAM" id="SignalP"/>
    </source>
</evidence>
<gene>
    <name evidence="2" type="ORF">J2X20_000427</name>
</gene>
<feature type="signal peptide" evidence="1">
    <location>
        <begin position="1"/>
        <end position="21"/>
    </location>
</feature>
<dbReference type="InterPro" id="IPR011990">
    <property type="entry name" value="TPR-like_helical_dom_sf"/>
</dbReference>
<protein>
    <submittedName>
        <fullName evidence="2">Flp pilus assembly protein TadD</fullName>
    </submittedName>
</protein>
<keyword evidence="3" id="KW-1185">Reference proteome</keyword>
<accession>A0ABU1YG15</accession>
<dbReference type="RefSeq" id="WP_310260206.1">
    <property type="nucleotide sequence ID" value="NZ_JAVDXU010000001.1"/>
</dbReference>
<organism evidence="2 3">
    <name type="scientific">Roseateles saccharophilus</name>
    <name type="common">Pseudomonas saccharophila</name>
    <dbReference type="NCBI Taxonomy" id="304"/>
    <lineage>
        <taxon>Bacteria</taxon>
        <taxon>Pseudomonadati</taxon>
        <taxon>Pseudomonadota</taxon>
        <taxon>Betaproteobacteria</taxon>
        <taxon>Burkholderiales</taxon>
        <taxon>Sphaerotilaceae</taxon>
        <taxon>Roseateles</taxon>
    </lineage>
</organism>
<keyword evidence="1" id="KW-0732">Signal</keyword>
<dbReference type="Proteomes" id="UP001180453">
    <property type="component" value="Unassembled WGS sequence"/>
</dbReference>